<dbReference type="EMBL" id="MU266327">
    <property type="protein sequence ID" value="KAH7931191.1"/>
    <property type="molecule type" value="Genomic_DNA"/>
</dbReference>
<reference evidence="1" key="1">
    <citation type="journal article" date="2021" name="New Phytol.">
        <title>Evolutionary innovations through gain and loss of genes in the ectomycorrhizal Boletales.</title>
        <authorList>
            <person name="Wu G."/>
            <person name="Miyauchi S."/>
            <person name="Morin E."/>
            <person name="Kuo A."/>
            <person name="Drula E."/>
            <person name="Varga T."/>
            <person name="Kohler A."/>
            <person name="Feng B."/>
            <person name="Cao Y."/>
            <person name="Lipzen A."/>
            <person name="Daum C."/>
            <person name="Hundley H."/>
            <person name="Pangilinan J."/>
            <person name="Johnson J."/>
            <person name="Barry K."/>
            <person name="LaButti K."/>
            <person name="Ng V."/>
            <person name="Ahrendt S."/>
            <person name="Min B."/>
            <person name="Choi I.G."/>
            <person name="Park H."/>
            <person name="Plett J.M."/>
            <person name="Magnuson J."/>
            <person name="Spatafora J.W."/>
            <person name="Nagy L.G."/>
            <person name="Henrissat B."/>
            <person name="Grigoriev I.V."/>
            <person name="Yang Z.L."/>
            <person name="Xu J."/>
            <person name="Martin F.M."/>
        </authorList>
    </citation>
    <scope>NUCLEOTIDE SEQUENCE</scope>
    <source>
        <strain evidence="1">KUC20120723A-06</strain>
    </source>
</reference>
<sequence>MSRVHALNQLSTRRASGMSRSKGPLVDVHTHVYLPRYAAELRARTAAPRIMNWTNPAGKAEERLLILDGEPNAGRPVGPQYWDRDEKLQFMRKHGIDISFVSSANPWLDFLPAARADSLARELNDDLEDYCSTSPEAEGFSGLKTLYGFGLLPLVPGIEISHILQTIDQIKSLHHVRGVIMGTQGIGKGLDDEALEPVWEALQEANLVIFLHPHYGVDSKAFGEKSNGHVLPLALGFPFETTISITRLILAGVLDRYPSLRIMLAHSGGALPQLSSRLASCIDHDPVVAKRLKHNARYYLGQLYYDAVAYGPEELDFVSGIIGRSSRYGAGGGQYQTQIGSQRLLFGTDHPFFPPLEASQKWQSVEDNLGAIRAAHWNGLGVAAQDDVMGNNALRLFGLSQ</sequence>
<name>A0ACB8BZ01_9AGAM</name>
<evidence type="ECO:0000313" key="1">
    <source>
        <dbReference type="EMBL" id="KAH7931191.1"/>
    </source>
</evidence>
<evidence type="ECO:0000313" key="2">
    <source>
        <dbReference type="Proteomes" id="UP000790709"/>
    </source>
</evidence>
<comment type="caution">
    <text evidence="1">The sequence shown here is derived from an EMBL/GenBank/DDBJ whole genome shotgun (WGS) entry which is preliminary data.</text>
</comment>
<proteinExistence type="predicted"/>
<organism evidence="1 2">
    <name type="scientific">Leucogyrophana mollusca</name>
    <dbReference type="NCBI Taxonomy" id="85980"/>
    <lineage>
        <taxon>Eukaryota</taxon>
        <taxon>Fungi</taxon>
        <taxon>Dikarya</taxon>
        <taxon>Basidiomycota</taxon>
        <taxon>Agaricomycotina</taxon>
        <taxon>Agaricomycetes</taxon>
        <taxon>Agaricomycetidae</taxon>
        <taxon>Boletales</taxon>
        <taxon>Boletales incertae sedis</taxon>
        <taxon>Leucogyrophana</taxon>
    </lineage>
</organism>
<dbReference type="Proteomes" id="UP000790709">
    <property type="component" value="Unassembled WGS sequence"/>
</dbReference>
<keyword evidence="2" id="KW-1185">Reference proteome</keyword>
<protein>
    <submittedName>
        <fullName evidence="1">Amidohydrolase 2</fullName>
    </submittedName>
</protein>
<accession>A0ACB8BZ01</accession>
<gene>
    <name evidence="1" type="ORF">BV22DRAFT_1052965</name>
</gene>